<dbReference type="InterPro" id="IPR037923">
    <property type="entry name" value="HTH-like"/>
</dbReference>
<keyword evidence="6" id="KW-1185">Reference proteome</keyword>
<accession>A0A4V3WEU5</accession>
<dbReference type="SMART" id="SM00342">
    <property type="entry name" value="HTH_ARAC"/>
    <property type="match status" value="1"/>
</dbReference>
<dbReference type="PROSITE" id="PS01124">
    <property type="entry name" value="HTH_ARAC_FAMILY_2"/>
    <property type="match status" value="1"/>
</dbReference>
<evidence type="ECO:0000256" key="3">
    <source>
        <dbReference type="ARBA" id="ARBA00023163"/>
    </source>
</evidence>
<feature type="domain" description="HTH araC/xylS-type" evidence="4">
    <location>
        <begin position="189"/>
        <end position="287"/>
    </location>
</feature>
<keyword evidence="3" id="KW-0804">Transcription</keyword>
<dbReference type="PANTHER" id="PTHR43280:SF28">
    <property type="entry name" value="HTH-TYPE TRANSCRIPTIONAL ACTIVATOR RHAS"/>
    <property type="match status" value="1"/>
</dbReference>
<name>A0A4V3WEU5_9BACL</name>
<reference evidence="5 6" key="1">
    <citation type="submission" date="2019-04" db="EMBL/GenBank/DDBJ databases">
        <title>Cohnella sp. nov. isolated from preserved vegetables.</title>
        <authorList>
            <person name="Lin S.-Y."/>
            <person name="Hung M.-H."/>
            <person name="Young C.-C."/>
        </authorList>
    </citation>
    <scope>NUCLEOTIDE SEQUENCE [LARGE SCALE GENOMIC DNA]</scope>
    <source>
        <strain evidence="5 6">CC-MHH1044</strain>
    </source>
</reference>
<gene>
    <name evidence="5" type="ORF">E6C55_15465</name>
</gene>
<evidence type="ECO:0000256" key="2">
    <source>
        <dbReference type="ARBA" id="ARBA00023125"/>
    </source>
</evidence>
<organism evidence="5 6">
    <name type="scientific">Cohnella fermenti</name>
    <dbReference type="NCBI Taxonomy" id="2565925"/>
    <lineage>
        <taxon>Bacteria</taxon>
        <taxon>Bacillati</taxon>
        <taxon>Bacillota</taxon>
        <taxon>Bacilli</taxon>
        <taxon>Bacillales</taxon>
        <taxon>Paenibacillaceae</taxon>
        <taxon>Cohnella</taxon>
    </lineage>
</organism>
<dbReference type="Gene3D" id="1.10.10.60">
    <property type="entry name" value="Homeodomain-like"/>
    <property type="match status" value="1"/>
</dbReference>
<evidence type="ECO:0000313" key="6">
    <source>
        <dbReference type="Proteomes" id="UP000310636"/>
    </source>
</evidence>
<evidence type="ECO:0000256" key="1">
    <source>
        <dbReference type="ARBA" id="ARBA00023015"/>
    </source>
</evidence>
<dbReference type="Pfam" id="PF12833">
    <property type="entry name" value="HTH_18"/>
    <property type="match status" value="1"/>
</dbReference>
<dbReference type="InterPro" id="IPR009057">
    <property type="entry name" value="Homeodomain-like_sf"/>
</dbReference>
<proteinExistence type="predicted"/>
<dbReference type="Proteomes" id="UP000310636">
    <property type="component" value="Unassembled WGS sequence"/>
</dbReference>
<keyword evidence="2" id="KW-0238">DNA-binding</keyword>
<dbReference type="SUPFAM" id="SSF51215">
    <property type="entry name" value="Regulatory protein AraC"/>
    <property type="match status" value="1"/>
</dbReference>
<dbReference type="AlphaFoldDB" id="A0A4V3WEU5"/>
<dbReference type="PANTHER" id="PTHR43280">
    <property type="entry name" value="ARAC-FAMILY TRANSCRIPTIONAL REGULATOR"/>
    <property type="match status" value="1"/>
</dbReference>
<comment type="caution">
    <text evidence="5">The sequence shown here is derived from an EMBL/GenBank/DDBJ whole genome shotgun (WGS) entry which is preliminary data.</text>
</comment>
<dbReference type="GO" id="GO:0003700">
    <property type="term" value="F:DNA-binding transcription factor activity"/>
    <property type="evidence" value="ECO:0007669"/>
    <property type="project" value="InterPro"/>
</dbReference>
<keyword evidence="1" id="KW-0805">Transcription regulation</keyword>
<dbReference type="GO" id="GO:0043565">
    <property type="term" value="F:sequence-specific DNA binding"/>
    <property type="evidence" value="ECO:0007669"/>
    <property type="project" value="InterPro"/>
</dbReference>
<dbReference type="InterPro" id="IPR018060">
    <property type="entry name" value="HTH_AraC"/>
</dbReference>
<dbReference type="InterPro" id="IPR003313">
    <property type="entry name" value="AraC-bd"/>
</dbReference>
<dbReference type="SUPFAM" id="SSF46689">
    <property type="entry name" value="Homeodomain-like"/>
    <property type="match status" value="2"/>
</dbReference>
<sequence length="295" mass="34231">MTINVEFKKVRNNYTENVRLEHNFGADWSMDYYHFHNVYEVYLALTEGAEFWVGNQRYVLAPNDLLLLTTSDLHRSIIHDKTNYERYILYFDPFYISVLNTASTNLLECFARRSSSRSHRIHLSDTDARQLTELFRELDQLLKQSGFATDVKVKILLAHILIHLEKMTRDGGAELTGNAAPNASYLLLNPVMDYIDAHYAEDLSTDGISRQFRLNRHRLNELFREVTGLSCHRYLVQLRIIKAKELLERGGISTTQACFESGFNDYSHFIRTFRTLVGMSPGKYAKQASDSKFLH</sequence>
<evidence type="ECO:0000313" key="5">
    <source>
        <dbReference type="EMBL" id="THF77738.1"/>
    </source>
</evidence>
<protein>
    <submittedName>
        <fullName evidence="5">Helix-turn-helix transcriptional regulator</fullName>
    </submittedName>
</protein>
<dbReference type="EMBL" id="SSOB01000018">
    <property type="protein sequence ID" value="THF77738.1"/>
    <property type="molecule type" value="Genomic_DNA"/>
</dbReference>
<dbReference type="OrthoDB" id="9774814at2"/>
<dbReference type="Pfam" id="PF02311">
    <property type="entry name" value="AraC_binding"/>
    <property type="match status" value="1"/>
</dbReference>
<dbReference type="RefSeq" id="WP_136370712.1">
    <property type="nucleotide sequence ID" value="NZ_SSOB01000018.1"/>
</dbReference>
<evidence type="ECO:0000259" key="4">
    <source>
        <dbReference type="PROSITE" id="PS01124"/>
    </source>
</evidence>